<dbReference type="MEROPS" id="C15.001"/>
<dbReference type="eggNOG" id="COG2039">
    <property type="taxonomic scope" value="Bacteria"/>
</dbReference>
<evidence type="ECO:0000256" key="1">
    <source>
        <dbReference type="ARBA" id="ARBA00006641"/>
    </source>
</evidence>
<evidence type="ECO:0000256" key="3">
    <source>
        <dbReference type="ARBA" id="ARBA00022670"/>
    </source>
</evidence>
<evidence type="ECO:0000256" key="6">
    <source>
        <dbReference type="PROSITE-ProRule" id="PRU10077"/>
    </source>
</evidence>
<dbReference type="HOGENOM" id="CLU_043960_4_2_5"/>
<dbReference type="CDD" id="cd00501">
    <property type="entry name" value="Peptidase_C15"/>
    <property type="match status" value="1"/>
</dbReference>
<dbReference type="InterPro" id="IPR036440">
    <property type="entry name" value="Peptidase_C15-like_sf"/>
</dbReference>
<protein>
    <recommendedName>
        <fullName evidence="6">Pyroglutamyl-peptidase I</fullName>
        <ecNumber evidence="6">3.4.19.3</ecNumber>
    </recommendedName>
</protein>
<keyword evidence="2" id="KW-0963">Cytoplasm</keyword>
<dbReference type="PANTHER" id="PTHR23402">
    <property type="entry name" value="PROTEASE FAMILY C15 PYROGLUTAMYL-PEPTIDASE I-RELATED"/>
    <property type="match status" value="1"/>
</dbReference>
<dbReference type="Pfam" id="PF01470">
    <property type="entry name" value="Peptidase_C15"/>
    <property type="match status" value="1"/>
</dbReference>
<evidence type="ECO:0000256" key="4">
    <source>
        <dbReference type="ARBA" id="ARBA00022801"/>
    </source>
</evidence>
<gene>
    <name evidence="7" type="ordered locus">Acry_2286</name>
</gene>
<feature type="active site" evidence="6">
    <location>
        <position position="154"/>
    </location>
</feature>
<dbReference type="InterPro" id="IPR016125">
    <property type="entry name" value="Peptidase_C15-like"/>
</dbReference>
<evidence type="ECO:0000256" key="2">
    <source>
        <dbReference type="ARBA" id="ARBA00022490"/>
    </source>
</evidence>
<dbReference type="EMBL" id="CP000697">
    <property type="protein sequence ID" value="ABQ31481.1"/>
    <property type="molecule type" value="Genomic_DNA"/>
</dbReference>
<dbReference type="PROSITE" id="PS01334">
    <property type="entry name" value="PYRASE_CYS"/>
    <property type="match status" value="1"/>
</dbReference>
<dbReference type="PRINTS" id="PR00706">
    <property type="entry name" value="PYROGLUPTASE"/>
</dbReference>
<proteinExistence type="inferred from homology"/>
<evidence type="ECO:0000313" key="8">
    <source>
        <dbReference type="Proteomes" id="UP000000245"/>
    </source>
</evidence>
<evidence type="ECO:0000313" key="7">
    <source>
        <dbReference type="EMBL" id="ABQ31481.1"/>
    </source>
</evidence>
<dbReference type="PIRSF" id="PIRSF015592">
    <property type="entry name" value="Prld-crbxl_pptds"/>
    <property type="match status" value="1"/>
</dbReference>
<organism evidence="7 8">
    <name type="scientific">Acidiphilium cryptum (strain JF-5)</name>
    <dbReference type="NCBI Taxonomy" id="349163"/>
    <lineage>
        <taxon>Bacteria</taxon>
        <taxon>Pseudomonadati</taxon>
        <taxon>Pseudomonadota</taxon>
        <taxon>Alphaproteobacteria</taxon>
        <taxon>Acetobacterales</taxon>
        <taxon>Acidocellaceae</taxon>
        <taxon>Acidiphilium</taxon>
    </lineage>
</organism>
<dbReference type="STRING" id="349163.Acry_2286"/>
<accession>A5G0U9</accession>
<keyword evidence="4 7" id="KW-0378">Hydrolase</keyword>
<dbReference type="SUPFAM" id="SSF53182">
    <property type="entry name" value="Pyrrolidone carboxyl peptidase (pyroglutamate aminopeptidase)"/>
    <property type="match status" value="1"/>
</dbReference>
<dbReference type="NCBIfam" id="NF009676">
    <property type="entry name" value="PRK13197.1"/>
    <property type="match status" value="1"/>
</dbReference>
<dbReference type="Proteomes" id="UP000000245">
    <property type="component" value="Chromosome"/>
</dbReference>
<keyword evidence="8" id="KW-1185">Reference proteome</keyword>
<name>A5G0U9_ACICJ</name>
<comment type="similarity">
    <text evidence="1">Belongs to the peptidase C15 family.</text>
</comment>
<dbReference type="InterPro" id="IPR000816">
    <property type="entry name" value="Peptidase_C15"/>
</dbReference>
<dbReference type="PANTHER" id="PTHR23402:SF1">
    <property type="entry name" value="PYROGLUTAMYL-PEPTIDASE I"/>
    <property type="match status" value="1"/>
</dbReference>
<dbReference type="GO" id="GO:0005829">
    <property type="term" value="C:cytosol"/>
    <property type="evidence" value="ECO:0007669"/>
    <property type="project" value="InterPro"/>
</dbReference>
<dbReference type="AlphaFoldDB" id="A5G0U9"/>
<keyword evidence="3" id="KW-0645">Protease</keyword>
<dbReference type="GO" id="GO:0006508">
    <property type="term" value="P:proteolysis"/>
    <property type="evidence" value="ECO:0007669"/>
    <property type="project" value="UniProtKB-KW"/>
</dbReference>
<dbReference type="InterPro" id="IPR033694">
    <property type="entry name" value="PGPEP1_Cys_AS"/>
</dbReference>
<reference evidence="7 8" key="1">
    <citation type="submission" date="2007-05" db="EMBL/GenBank/DDBJ databases">
        <title>Complete sequence of chromosome of Acidiphilium cryptum JF-5.</title>
        <authorList>
            <consortium name="US DOE Joint Genome Institute"/>
            <person name="Copeland A."/>
            <person name="Lucas S."/>
            <person name="Lapidus A."/>
            <person name="Barry K."/>
            <person name="Detter J.C."/>
            <person name="Glavina del Rio T."/>
            <person name="Hammon N."/>
            <person name="Israni S."/>
            <person name="Dalin E."/>
            <person name="Tice H."/>
            <person name="Pitluck S."/>
            <person name="Sims D."/>
            <person name="Brettin T."/>
            <person name="Bruce D."/>
            <person name="Han C."/>
            <person name="Schmutz J."/>
            <person name="Larimer F."/>
            <person name="Land M."/>
            <person name="Hauser L."/>
            <person name="Kyrpides N."/>
            <person name="Kim E."/>
            <person name="Magnuson T."/>
            <person name="Richardson P."/>
        </authorList>
    </citation>
    <scope>NUCLEOTIDE SEQUENCE [LARGE SCALE GENOMIC DNA]</scope>
    <source>
        <strain evidence="7 8">JF-5</strain>
    </source>
</reference>
<keyword evidence="5" id="KW-0788">Thiol protease</keyword>
<dbReference type="KEGG" id="acr:Acry_2286"/>
<dbReference type="Gene3D" id="3.40.630.20">
    <property type="entry name" value="Peptidase C15, pyroglutamyl peptidase I-like"/>
    <property type="match status" value="1"/>
</dbReference>
<dbReference type="InterPro" id="IPR029762">
    <property type="entry name" value="PGP-I_bact-type"/>
</dbReference>
<dbReference type="GO" id="GO:0016920">
    <property type="term" value="F:pyroglutamyl-peptidase activity"/>
    <property type="evidence" value="ECO:0007669"/>
    <property type="project" value="UniProtKB-EC"/>
</dbReference>
<evidence type="ECO:0000256" key="5">
    <source>
        <dbReference type="ARBA" id="ARBA00022807"/>
    </source>
</evidence>
<comment type="catalytic activity">
    <reaction evidence="6">
        <text>Release of an N-terminal pyroglutamyl group from a polypeptide, the second amino acid generally not being Pro.</text>
        <dbReference type="EC" id="3.4.19.3"/>
    </reaction>
</comment>
<sequence length="226" mass="23320">MASACAGAYIEGMKILVTGFEPFGGDSVNPSALLVERLAAEPVAGTEIRRHVLPCAFTPLESALREAMTDWAPDVVIGFGLATGRSGISIERVAINLVDARIPDNDGNAPIDEPVAFDGPAAYFSTLPVKGALQAVRAADIPVAVSHTAGTFVCNATFYLARHIAETMARPALVGFVHVPCLPDMPAAQDGAASLPLDRMIAAGRAVIKACLDGNTGPRISGGTIA</sequence>
<dbReference type="EC" id="3.4.19.3" evidence="6"/>
<dbReference type="NCBIfam" id="TIGR00504">
    <property type="entry name" value="pyro_pdase"/>
    <property type="match status" value="1"/>
</dbReference>